<protein>
    <submittedName>
        <fullName evidence="2">Uncharacterized protein</fullName>
    </submittedName>
</protein>
<dbReference type="RefSeq" id="WP_314511891.1">
    <property type="nucleotide sequence ID" value="NZ_JASJOU010000004.1"/>
</dbReference>
<organism evidence="2 3">
    <name type="scientific">Xanthocytophaga agilis</name>
    <dbReference type="NCBI Taxonomy" id="3048010"/>
    <lineage>
        <taxon>Bacteria</taxon>
        <taxon>Pseudomonadati</taxon>
        <taxon>Bacteroidota</taxon>
        <taxon>Cytophagia</taxon>
        <taxon>Cytophagales</taxon>
        <taxon>Rhodocytophagaceae</taxon>
        <taxon>Xanthocytophaga</taxon>
    </lineage>
</organism>
<dbReference type="EMBL" id="JASJOU010000004">
    <property type="protein sequence ID" value="MDJ1502069.1"/>
    <property type="molecule type" value="Genomic_DNA"/>
</dbReference>
<comment type="caution">
    <text evidence="2">The sequence shown here is derived from an EMBL/GenBank/DDBJ whole genome shotgun (WGS) entry which is preliminary data.</text>
</comment>
<evidence type="ECO:0000313" key="3">
    <source>
        <dbReference type="Proteomes" id="UP001232063"/>
    </source>
</evidence>
<keyword evidence="1" id="KW-0472">Membrane</keyword>
<gene>
    <name evidence="2" type="ORF">QNI22_15490</name>
</gene>
<sequence length="91" mass="10286">MRPFLETFTGISSHQLFFVLLGFSLANLVGTTLGHFPLEKDIYKSLTWSSFLMGSIVGLVVVFGHHHIIAVSFLITLWGFVFGIVQIRWNM</sequence>
<proteinExistence type="predicted"/>
<feature type="transmembrane region" description="Helical" evidence="1">
    <location>
        <begin position="69"/>
        <end position="89"/>
    </location>
</feature>
<evidence type="ECO:0000256" key="1">
    <source>
        <dbReference type="SAM" id="Phobius"/>
    </source>
</evidence>
<dbReference type="Proteomes" id="UP001232063">
    <property type="component" value="Unassembled WGS sequence"/>
</dbReference>
<reference evidence="2" key="1">
    <citation type="submission" date="2023-05" db="EMBL/GenBank/DDBJ databases">
        <authorList>
            <person name="Zhang X."/>
        </authorList>
    </citation>
    <scope>NUCLEOTIDE SEQUENCE</scope>
    <source>
        <strain evidence="2">BD1B2-1</strain>
    </source>
</reference>
<name>A0AAE3R5Y2_9BACT</name>
<evidence type="ECO:0000313" key="2">
    <source>
        <dbReference type="EMBL" id="MDJ1502069.1"/>
    </source>
</evidence>
<keyword evidence="1" id="KW-0812">Transmembrane</keyword>
<feature type="transmembrane region" description="Helical" evidence="1">
    <location>
        <begin position="16"/>
        <end position="38"/>
    </location>
</feature>
<feature type="transmembrane region" description="Helical" evidence="1">
    <location>
        <begin position="45"/>
        <end position="63"/>
    </location>
</feature>
<keyword evidence="1" id="KW-1133">Transmembrane helix</keyword>
<dbReference type="AlphaFoldDB" id="A0AAE3R5Y2"/>
<accession>A0AAE3R5Y2</accession>
<keyword evidence="3" id="KW-1185">Reference proteome</keyword>